<comment type="catalytic activity">
    <reaction evidence="6">
        <text>a beta-lactam + H2O = a substituted beta-amino acid</text>
        <dbReference type="Rhea" id="RHEA:20401"/>
        <dbReference type="ChEBI" id="CHEBI:15377"/>
        <dbReference type="ChEBI" id="CHEBI:35627"/>
        <dbReference type="ChEBI" id="CHEBI:140347"/>
        <dbReference type="EC" id="3.5.2.6"/>
    </reaction>
</comment>
<evidence type="ECO:0000256" key="1">
    <source>
        <dbReference type="ARBA" id="ARBA00009009"/>
    </source>
</evidence>
<name>A0ABR5J891_9ACTN</name>
<organism evidence="8 9">
    <name type="scientific">Streptomyces varsoviensis</name>
    <dbReference type="NCBI Taxonomy" id="67373"/>
    <lineage>
        <taxon>Bacteria</taxon>
        <taxon>Bacillati</taxon>
        <taxon>Actinomycetota</taxon>
        <taxon>Actinomycetes</taxon>
        <taxon>Kitasatosporales</taxon>
        <taxon>Streptomycetaceae</taxon>
        <taxon>Streptomyces</taxon>
    </lineage>
</organism>
<keyword evidence="9" id="KW-1185">Reference proteome</keyword>
<dbReference type="InterPro" id="IPR012338">
    <property type="entry name" value="Beta-lactam/transpept-like"/>
</dbReference>
<dbReference type="PANTHER" id="PTHR35333:SF3">
    <property type="entry name" value="BETA-LACTAMASE-TYPE TRANSPEPTIDASE FOLD CONTAINING PROTEIN"/>
    <property type="match status" value="1"/>
</dbReference>
<protein>
    <recommendedName>
        <fullName evidence="3 6">Beta-lactamase</fullName>
        <ecNumber evidence="2 6">3.5.2.6</ecNumber>
    </recommendedName>
</protein>
<proteinExistence type="inferred from homology"/>
<dbReference type="InterPro" id="IPR000871">
    <property type="entry name" value="Beta-lactam_class-A"/>
</dbReference>
<feature type="domain" description="Beta-lactamase class A catalytic" evidence="7">
    <location>
        <begin position="67"/>
        <end position="288"/>
    </location>
</feature>
<dbReference type="Pfam" id="PF13354">
    <property type="entry name" value="Beta-lactamase2"/>
    <property type="match status" value="1"/>
</dbReference>
<comment type="caution">
    <text evidence="8">The sequence shown here is derived from an EMBL/GenBank/DDBJ whole genome shotgun (WGS) entry which is preliminary data.</text>
</comment>
<accession>A0ABR5J891</accession>
<dbReference type="EMBL" id="LGUT01001128">
    <property type="protein sequence ID" value="KOG89587.1"/>
    <property type="molecule type" value="Genomic_DNA"/>
</dbReference>
<reference evidence="8 9" key="1">
    <citation type="submission" date="2015-07" db="EMBL/GenBank/DDBJ databases">
        <authorList>
            <person name="Ju K.-S."/>
            <person name="Doroghazi J.R."/>
            <person name="Metcalf W.W."/>
        </authorList>
    </citation>
    <scope>NUCLEOTIDE SEQUENCE [LARGE SCALE GENOMIC DNA]</scope>
    <source>
        <strain evidence="8 9">NRRL B-3589</strain>
    </source>
</reference>
<evidence type="ECO:0000259" key="7">
    <source>
        <dbReference type="Pfam" id="PF13354"/>
    </source>
</evidence>
<dbReference type="SUPFAM" id="SSF56601">
    <property type="entry name" value="beta-lactamase/transpeptidase-like"/>
    <property type="match status" value="1"/>
</dbReference>
<dbReference type="PRINTS" id="PR00118">
    <property type="entry name" value="BLACTAMASEA"/>
</dbReference>
<dbReference type="NCBIfam" id="NF033103">
    <property type="entry name" value="bla_class_A"/>
    <property type="match status" value="1"/>
</dbReference>
<dbReference type="Proteomes" id="UP000037020">
    <property type="component" value="Unassembled WGS sequence"/>
</dbReference>
<evidence type="ECO:0000256" key="4">
    <source>
        <dbReference type="ARBA" id="ARBA00022801"/>
    </source>
</evidence>
<gene>
    <name evidence="8" type="ORF">ADK38_13465</name>
</gene>
<evidence type="ECO:0000256" key="6">
    <source>
        <dbReference type="RuleBase" id="RU361140"/>
    </source>
</evidence>
<dbReference type="InterPro" id="IPR045155">
    <property type="entry name" value="Beta-lactam_cat"/>
</dbReference>
<dbReference type="Gene3D" id="3.40.710.10">
    <property type="entry name" value="DD-peptidase/beta-lactamase superfamily"/>
    <property type="match status" value="1"/>
</dbReference>
<dbReference type="PROSITE" id="PS00146">
    <property type="entry name" value="BETA_LACTAMASE_A"/>
    <property type="match status" value="1"/>
</dbReference>
<evidence type="ECO:0000256" key="3">
    <source>
        <dbReference type="ARBA" id="ARBA00018879"/>
    </source>
</evidence>
<dbReference type="PANTHER" id="PTHR35333">
    <property type="entry name" value="BETA-LACTAMASE"/>
    <property type="match status" value="1"/>
</dbReference>
<comment type="similarity">
    <text evidence="1 6">Belongs to the class-A beta-lactamase family.</text>
</comment>
<evidence type="ECO:0000256" key="5">
    <source>
        <dbReference type="ARBA" id="ARBA00023251"/>
    </source>
</evidence>
<keyword evidence="4 6" id="KW-0378">Hydrolase</keyword>
<dbReference type="InterPro" id="IPR023650">
    <property type="entry name" value="Beta-lactam_class-A_AS"/>
</dbReference>
<dbReference type="PROSITE" id="PS51318">
    <property type="entry name" value="TAT"/>
    <property type="match status" value="1"/>
</dbReference>
<dbReference type="InterPro" id="IPR006311">
    <property type="entry name" value="TAT_signal"/>
</dbReference>
<evidence type="ECO:0000313" key="9">
    <source>
        <dbReference type="Proteomes" id="UP000037020"/>
    </source>
</evidence>
<evidence type="ECO:0000256" key="2">
    <source>
        <dbReference type="ARBA" id="ARBA00012865"/>
    </source>
</evidence>
<dbReference type="EC" id="3.5.2.6" evidence="2 6"/>
<keyword evidence="5 6" id="KW-0046">Antibiotic resistance</keyword>
<sequence>MGRLTEAAPSRRTLLGVAAGTALATLLPAAGGSDRAHAATRTPARPSGADLSRQLRALETEYKARLGVYALDTATGATVSYRAAERFPMCSVFKVLTAAAVLRDLDRDGEFLAKRIRYTEKIVKKSGYTPVTGKPENIANGLTVEQLCAAAVSESDNGAANLLLRELGGPTAITRFCRSIGDKTTRLDRWEPELNSAEPWRETDITTPGDIGKTFARLIVGRALPSEDRKRLTGWLVANTTDGERFRAGLPADWILADKTGGGAQYGVANDVGVVWPPKRSPLVLSVLSTKYDPKGPTDNPLVARTAALVADHLT</sequence>
<evidence type="ECO:0000313" key="8">
    <source>
        <dbReference type="EMBL" id="KOG89587.1"/>
    </source>
</evidence>